<evidence type="ECO:0000313" key="2">
    <source>
        <dbReference type="Proteomes" id="UP001056120"/>
    </source>
</evidence>
<evidence type="ECO:0000313" key="1">
    <source>
        <dbReference type="EMBL" id="KAI3676405.1"/>
    </source>
</evidence>
<comment type="caution">
    <text evidence="1">The sequence shown here is derived from an EMBL/GenBank/DDBJ whole genome shotgun (WGS) entry which is preliminary data.</text>
</comment>
<dbReference type="Proteomes" id="UP001056120">
    <property type="component" value="Linkage Group LG29"/>
</dbReference>
<protein>
    <submittedName>
        <fullName evidence="1">Uncharacterized protein</fullName>
    </submittedName>
</protein>
<sequence>MFLSLGEDEENEQELQQIQSCRSFVSFTITHYYNRFDSKQRTNRRFFVIFTITYWHKIGAAMFEGEDNGCEDIDCH</sequence>
<accession>A0ACB8XZD2</accession>
<name>A0ACB8XZD2_9ASTR</name>
<gene>
    <name evidence="1" type="ORF">L1987_86012</name>
</gene>
<keyword evidence="2" id="KW-1185">Reference proteome</keyword>
<dbReference type="EMBL" id="CM042046">
    <property type="protein sequence ID" value="KAI3676405.1"/>
    <property type="molecule type" value="Genomic_DNA"/>
</dbReference>
<reference evidence="1 2" key="2">
    <citation type="journal article" date="2022" name="Mol. Ecol. Resour.">
        <title>The genomes of chicory, endive, great burdock and yacon provide insights into Asteraceae paleo-polyploidization history and plant inulin production.</title>
        <authorList>
            <person name="Fan W."/>
            <person name="Wang S."/>
            <person name="Wang H."/>
            <person name="Wang A."/>
            <person name="Jiang F."/>
            <person name="Liu H."/>
            <person name="Zhao H."/>
            <person name="Xu D."/>
            <person name="Zhang Y."/>
        </authorList>
    </citation>
    <scope>NUCLEOTIDE SEQUENCE [LARGE SCALE GENOMIC DNA]</scope>
    <source>
        <strain evidence="2">cv. Yunnan</strain>
        <tissue evidence="1">Leaves</tissue>
    </source>
</reference>
<organism evidence="1 2">
    <name type="scientific">Smallanthus sonchifolius</name>
    <dbReference type="NCBI Taxonomy" id="185202"/>
    <lineage>
        <taxon>Eukaryota</taxon>
        <taxon>Viridiplantae</taxon>
        <taxon>Streptophyta</taxon>
        <taxon>Embryophyta</taxon>
        <taxon>Tracheophyta</taxon>
        <taxon>Spermatophyta</taxon>
        <taxon>Magnoliopsida</taxon>
        <taxon>eudicotyledons</taxon>
        <taxon>Gunneridae</taxon>
        <taxon>Pentapetalae</taxon>
        <taxon>asterids</taxon>
        <taxon>campanulids</taxon>
        <taxon>Asterales</taxon>
        <taxon>Asteraceae</taxon>
        <taxon>Asteroideae</taxon>
        <taxon>Heliantheae alliance</taxon>
        <taxon>Millerieae</taxon>
        <taxon>Smallanthus</taxon>
    </lineage>
</organism>
<reference evidence="2" key="1">
    <citation type="journal article" date="2022" name="Mol. Ecol. Resour.">
        <title>The genomes of chicory, endive, great burdock and yacon provide insights into Asteraceae palaeo-polyploidization history and plant inulin production.</title>
        <authorList>
            <person name="Fan W."/>
            <person name="Wang S."/>
            <person name="Wang H."/>
            <person name="Wang A."/>
            <person name="Jiang F."/>
            <person name="Liu H."/>
            <person name="Zhao H."/>
            <person name="Xu D."/>
            <person name="Zhang Y."/>
        </authorList>
    </citation>
    <scope>NUCLEOTIDE SEQUENCE [LARGE SCALE GENOMIC DNA]</scope>
    <source>
        <strain evidence="2">cv. Yunnan</strain>
    </source>
</reference>
<proteinExistence type="predicted"/>